<keyword evidence="5" id="KW-0479">Metal-binding</keyword>
<name>A0A6J7ELN0_9ZZZZ</name>
<dbReference type="PANTHER" id="PTHR22993">
    <property type="entry name" value="FORMAMIDOPYRIMIDINE-DNA GLYCOSYLASE"/>
    <property type="match status" value="1"/>
</dbReference>
<dbReference type="GO" id="GO:0003684">
    <property type="term" value="F:damaged DNA binding"/>
    <property type="evidence" value="ECO:0007669"/>
    <property type="project" value="InterPro"/>
</dbReference>
<dbReference type="NCBIfam" id="NF002211">
    <property type="entry name" value="PRK01103.1"/>
    <property type="match status" value="1"/>
</dbReference>
<keyword evidence="11" id="KW-0234">DNA repair</keyword>
<dbReference type="GO" id="GO:0140078">
    <property type="term" value="F:class I DNA-(apurinic or apyrimidinic site) endonuclease activity"/>
    <property type="evidence" value="ECO:0007669"/>
    <property type="project" value="UniProtKB-EC"/>
</dbReference>
<dbReference type="SUPFAM" id="SSF81624">
    <property type="entry name" value="N-terminal domain of MutM-like DNA repair proteins"/>
    <property type="match status" value="1"/>
</dbReference>
<organism evidence="18">
    <name type="scientific">freshwater metagenome</name>
    <dbReference type="NCBI Taxonomy" id="449393"/>
    <lineage>
        <taxon>unclassified sequences</taxon>
        <taxon>metagenomes</taxon>
        <taxon>ecological metagenomes</taxon>
    </lineage>
</organism>
<dbReference type="SMART" id="SM00898">
    <property type="entry name" value="Fapy_DNA_glyco"/>
    <property type="match status" value="1"/>
</dbReference>
<dbReference type="HAMAP" id="MF_00103">
    <property type="entry name" value="Fapy_DNA_glycosyl"/>
    <property type="match status" value="1"/>
</dbReference>
<protein>
    <submittedName>
        <fullName evidence="18">Unannotated protein</fullName>
    </submittedName>
</protein>
<evidence type="ECO:0000256" key="3">
    <source>
        <dbReference type="ARBA" id="ARBA00009409"/>
    </source>
</evidence>
<dbReference type="SMART" id="SM01232">
    <property type="entry name" value="H2TH"/>
    <property type="match status" value="1"/>
</dbReference>
<evidence type="ECO:0000256" key="4">
    <source>
        <dbReference type="ARBA" id="ARBA00011245"/>
    </source>
</evidence>
<dbReference type="InterPro" id="IPR015886">
    <property type="entry name" value="H2TH_FPG"/>
</dbReference>
<accession>A0A6J7ELN0</accession>
<evidence type="ECO:0000256" key="7">
    <source>
        <dbReference type="ARBA" id="ARBA00022771"/>
    </source>
</evidence>
<dbReference type="NCBIfam" id="TIGR00577">
    <property type="entry name" value="fpg"/>
    <property type="match status" value="1"/>
</dbReference>
<dbReference type="InterPro" id="IPR010979">
    <property type="entry name" value="Ribosomal_uS13-like_H2TH"/>
</dbReference>
<comment type="subunit">
    <text evidence="4">Monomer.</text>
</comment>
<evidence type="ECO:0000259" key="17">
    <source>
        <dbReference type="PROSITE" id="PS51068"/>
    </source>
</evidence>
<evidence type="ECO:0000256" key="2">
    <source>
        <dbReference type="ARBA" id="ARBA00001947"/>
    </source>
</evidence>
<keyword evidence="9" id="KW-0862">Zinc</keyword>
<keyword evidence="14" id="KW-0326">Glycosidase</keyword>
<comment type="similarity">
    <text evidence="3">Belongs to the FPG family.</text>
</comment>
<feature type="domain" description="FPG-type" evidence="16">
    <location>
        <begin position="238"/>
        <end position="272"/>
    </location>
</feature>
<reference evidence="18" key="1">
    <citation type="submission" date="2020-05" db="EMBL/GenBank/DDBJ databases">
        <authorList>
            <person name="Chiriac C."/>
            <person name="Salcher M."/>
            <person name="Ghai R."/>
            <person name="Kavagutti S V."/>
        </authorList>
    </citation>
    <scope>NUCLEOTIDE SEQUENCE</scope>
</reference>
<keyword evidence="6" id="KW-0227">DNA damage</keyword>
<evidence type="ECO:0000256" key="15">
    <source>
        <dbReference type="ARBA" id="ARBA00044632"/>
    </source>
</evidence>
<dbReference type="PANTHER" id="PTHR22993:SF9">
    <property type="entry name" value="FORMAMIDOPYRIMIDINE-DNA GLYCOSYLASE"/>
    <property type="match status" value="1"/>
</dbReference>
<dbReference type="AlphaFoldDB" id="A0A6J7ELN0"/>
<dbReference type="Pfam" id="PF01149">
    <property type="entry name" value="Fapy_DNA_glyco"/>
    <property type="match status" value="1"/>
</dbReference>
<evidence type="ECO:0000259" key="16">
    <source>
        <dbReference type="PROSITE" id="PS51066"/>
    </source>
</evidence>
<evidence type="ECO:0000256" key="12">
    <source>
        <dbReference type="ARBA" id="ARBA00023239"/>
    </source>
</evidence>
<evidence type="ECO:0000256" key="5">
    <source>
        <dbReference type="ARBA" id="ARBA00022723"/>
    </source>
</evidence>
<comment type="catalytic activity">
    <reaction evidence="1">
        <text>Hydrolysis of DNA containing ring-opened 7-methylguanine residues, releasing 2,6-diamino-4-hydroxy-5-(N-methyl)formamidopyrimidine.</text>
        <dbReference type="EC" id="3.2.2.23"/>
    </reaction>
</comment>
<evidence type="ECO:0000256" key="11">
    <source>
        <dbReference type="ARBA" id="ARBA00023204"/>
    </source>
</evidence>
<keyword evidence="10" id="KW-0238">DNA-binding</keyword>
<evidence type="ECO:0000313" key="18">
    <source>
        <dbReference type="EMBL" id="CAB4882618.1"/>
    </source>
</evidence>
<dbReference type="InterPro" id="IPR010663">
    <property type="entry name" value="Znf_FPG/IleRS"/>
</dbReference>
<evidence type="ECO:0000256" key="8">
    <source>
        <dbReference type="ARBA" id="ARBA00022801"/>
    </source>
</evidence>
<dbReference type="Gene3D" id="1.10.8.50">
    <property type="match status" value="1"/>
</dbReference>
<dbReference type="PROSITE" id="PS51068">
    <property type="entry name" value="FPG_CAT"/>
    <property type="match status" value="1"/>
</dbReference>
<keyword evidence="7" id="KW-0863">Zinc-finger</keyword>
<evidence type="ECO:0000256" key="14">
    <source>
        <dbReference type="ARBA" id="ARBA00023295"/>
    </source>
</evidence>
<dbReference type="CDD" id="cd08966">
    <property type="entry name" value="EcFpg-like_N"/>
    <property type="match status" value="1"/>
</dbReference>
<dbReference type="SUPFAM" id="SSF57716">
    <property type="entry name" value="Glucocorticoid receptor-like (DNA-binding domain)"/>
    <property type="match status" value="1"/>
</dbReference>
<evidence type="ECO:0000256" key="13">
    <source>
        <dbReference type="ARBA" id="ARBA00023268"/>
    </source>
</evidence>
<dbReference type="GO" id="GO:0034039">
    <property type="term" value="F:8-oxo-7,8-dihydroguanine DNA N-glycosylase activity"/>
    <property type="evidence" value="ECO:0007669"/>
    <property type="project" value="TreeGrafter"/>
</dbReference>
<sequence>MPELPEVETIRTGLAPLVTGRRIAQLEIHDPRWCAPVAPSAVSDAVEGRSIERLSRRGKWLVFELADEIALICHLRMTGTLLYDADPAERHQRMRMLLDDGHELRFCDPRRFGTGEVVVGAQAIERFFSARLGIEPLGGDLDGAALSERALGRRTPVKAFLLDQRRIAGIGNIYADEALFRASIHPLRPAGALTPAECDALSGAIQDALRAGLRAGGATIDDFRRPDGVYGTFQNEFLVHRREGEPCPNCGTQIVKFTAAGRGTYVCEQCQPQPRAVSRRRAGRRDARSGRL</sequence>
<feature type="domain" description="Formamidopyrimidine-DNA glycosylase catalytic" evidence="17">
    <location>
        <begin position="2"/>
        <end position="113"/>
    </location>
</feature>
<dbReference type="InterPro" id="IPR000214">
    <property type="entry name" value="Znf_DNA_glyclase/AP_lyase"/>
</dbReference>
<dbReference type="Gene3D" id="3.20.190.10">
    <property type="entry name" value="MutM-like, N-terminal"/>
    <property type="match status" value="1"/>
</dbReference>
<evidence type="ECO:0000256" key="9">
    <source>
        <dbReference type="ARBA" id="ARBA00022833"/>
    </source>
</evidence>
<proteinExistence type="inferred from homology"/>
<comment type="catalytic activity">
    <reaction evidence="15">
        <text>2'-deoxyribonucleotide-(2'-deoxyribose 5'-phosphate)-2'-deoxyribonucleotide-DNA = a 3'-end 2'-deoxyribonucleotide-(2,3-dehydro-2,3-deoxyribose 5'-phosphate)-DNA + a 5'-end 5'-phospho-2'-deoxyribonucleoside-DNA + H(+)</text>
        <dbReference type="Rhea" id="RHEA:66592"/>
        <dbReference type="Rhea" id="RHEA-COMP:13180"/>
        <dbReference type="Rhea" id="RHEA-COMP:16897"/>
        <dbReference type="Rhea" id="RHEA-COMP:17067"/>
        <dbReference type="ChEBI" id="CHEBI:15378"/>
        <dbReference type="ChEBI" id="CHEBI:136412"/>
        <dbReference type="ChEBI" id="CHEBI:157695"/>
        <dbReference type="ChEBI" id="CHEBI:167181"/>
        <dbReference type="EC" id="4.2.99.18"/>
    </reaction>
</comment>
<dbReference type="EMBL" id="CAFBLQ010000211">
    <property type="protein sequence ID" value="CAB4882618.1"/>
    <property type="molecule type" value="Genomic_DNA"/>
</dbReference>
<dbReference type="Pfam" id="PF06831">
    <property type="entry name" value="H2TH"/>
    <property type="match status" value="1"/>
</dbReference>
<dbReference type="InterPro" id="IPR035937">
    <property type="entry name" value="FPG_N"/>
</dbReference>
<evidence type="ECO:0000256" key="10">
    <source>
        <dbReference type="ARBA" id="ARBA00023125"/>
    </source>
</evidence>
<gene>
    <name evidence="18" type="ORF">UFOPK3423_01500</name>
</gene>
<evidence type="ECO:0000256" key="1">
    <source>
        <dbReference type="ARBA" id="ARBA00001668"/>
    </source>
</evidence>
<keyword evidence="8" id="KW-0378">Hydrolase</keyword>
<keyword evidence="13" id="KW-0511">Multifunctional enzyme</keyword>
<dbReference type="FunFam" id="1.10.8.50:FF:000003">
    <property type="entry name" value="Formamidopyrimidine-DNA glycosylase"/>
    <property type="match status" value="1"/>
</dbReference>
<dbReference type="InterPro" id="IPR012319">
    <property type="entry name" value="FPG_cat"/>
</dbReference>
<dbReference type="PROSITE" id="PS51066">
    <property type="entry name" value="ZF_FPG_2"/>
    <property type="match status" value="1"/>
</dbReference>
<evidence type="ECO:0000256" key="6">
    <source>
        <dbReference type="ARBA" id="ARBA00022763"/>
    </source>
</evidence>
<dbReference type="GO" id="GO:0008270">
    <property type="term" value="F:zinc ion binding"/>
    <property type="evidence" value="ECO:0007669"/>
    <property type="project" value="UniProtKB-KW"/>
</dbReference>
<comment type="cofactor">
    <cofactor evidence="2">
        <name>Zn(2+)</name>
        <dbReference type="ChEBI" id="CHEBI:29105"/>
    </cofactor>
</comment>
<dbReference type="InterPro" id="IPR020629">
    <property type="entry name" value="FPG_Glyclase"/>
</dbReference>
<dbReference type="GO" id="GO:0006284">
    <property type="term" value="P:base-excision repair"/>
    <property type="evidence" value="ECO:0007669"/>
    <property type="project" value="InterPro"/>
</dbReference>
<dbReference type="SUPFAM" id="SSF46946">
    <property type="entry name" value="S13-like H2TH domain"/>
    <property type="match status" value="1"/>
</dbReference>
<dbReference type="Pfam" id="PF06827">
    <property type="entry name" value="zf-FPG_IleRS"/>
    <property type="match status" value="1"/>
</dbReference>
<keyword evidence="12" id="KW-0456">Lyase</keyword>